<protein>
    <recommendedName>
        <fullName evidence="8">Rhodopsin domain-containing protein</fullName>
    </recommendedName>
</protein>
<evidence type="ECO:0000313" key="10">
    <source>
        <dbReference type="Proteomes" id="UP001590951"/>
    </source>
</evidence>
<feature type="compositionally biased region" description="Polar residues" evidence="6">
    <location>
        <begin position="331"/>
        <end position="340"/>
    </location>
</feature>
<keyword evidence="3 7" id="KW-1133">Transmembrane helix</keyword>
<feature type="compositionally biased region" description="Basic and acidic residues" evidence="6">
    <location>
        <begin position="356"/>
        <end position="367"/>
    </location>
</feature>
<evidence type="ECO:0000256" key="4">
    <source>
        <dbReference type="ARBA" id="ARBA00023136"/>
    </source>
</evidence>
<keyword evidence="4 7" id="KW-0472">Membrane</keyword>
<evidence type="ECO:0000313" key="9">
    <source>
        <dbReference type="EMBL" id="KAL2046664.1"/>
    </source>
</evidence>
<feature type="transmembrane region" description="Helical" evidence="7">
    <location>
        <begin position="12"/>
        <end position="39"/>
    </location>
</feature>
<dbReference type="EMBL" id="JBHFEH010000108">
    <property type="protein sequence ID" value="KAL2046664.1"/>
    <property type="molecule type" value="Genomic_DNA"/>
</dbReference>
<organism evidence="9 10">
    <name type="scientific">Lepraria finkii</name>
    <dbReference type="NCBI Taxonomy" id="1340010"/>
    <lineage>
        <taxon>Eukaryota</taxon>
        <taxon>Fungi</taxon>
        <taxon>Dikarya</taxon>
        <taxon>Ascomycota</taxon>
        <taxon>Pezizomycotina</taxon>
        <taxon>Lecanoromycetes</taxon>
        <taxon>OSLEUM clade</taxon>
        <taxon>Lecanoromycetidae</taxon>
        <taxon>Lecanorales</taxon>
        <taxon>Lecanorineae</taxon>
        <taxon>Stereocaulaceae</taxon>
        <taxon>Lepraria</taxon>
    </lineage>
</organism>
<evidence type="ECO:0000259" key="8">
    <source>
        <dbReference type="Pfam" id="PF20684"/>
    </source>
</evidence>
<feature type="transmembrane region" description="Helical" evidence="7">
    <location>
        <begin position="207"/>
        <end position="228"/>
    </location>
</feature>
<dbReference type="PANTHER" id="PTHR33048:SF18">
    <property type="entry name" value="INTEGRAL MEMBRANE PROTEIN"/>
    <property type="match status" value="1"/>
</dbReference>
<keyword evidence="10" id="KW-1185">Reference proteome</keyword>
<dbReference type="Pfam" id="PF20684">
    <property type="entry name" value="Fung_rhodopsin"/>
    <property type="match status" value="1"/>
</dbReference>
<comment type="similarity">
    <text evidence="5">Belongs to the SAT4 family.</text>
</comment>
<feature type="transmembrane region" description="Helical" evidence="7">
    <location>
        <begin position="95"/>
        <end position="116"/>
    </location>
</feature>
<feature type="domain" description="Rhodopsin" evidence="8">
    <location>
        <begin position="35"/>
        <end position="273"/>
    </location>
</feature>
<feature type="compositionally biased region" description="Acidic residues" evidence="6">
    <location>
        <begin position="346"/>
        <end position="355"/>
    </location>
</feature>
<feature type="transmembrane region" description="Helical" evidence="7">
    <location>
        <begin position="128"/>
        <end position="150"/>
    </location>
</feature>
<sequence>MSQPTQSLRTQSLVTTSLLAVAIVFPILATAAVALRFYARSLKSQRLKVDDWTVVLSLVMCWAISINTLVAGGIAGINTTTMNPIAAATLFYKCLWIEGIPLGIGLASIKISILFFYRRIFVTNSFKWSVNVMVAVLIGWGISTVLVQIFAGDPIQSVWNPLVPKLRYDYAAFGLALAGMSIVFDVIVLCFPLPVIRSLQMPTRRKVTVAGIFWLGAFCCIAASIRFYTLYQSEQGEAGGKNYDAATKGFIWSHIEPNCSIIAACLPTFGNLLTGKQTILSSFRSFFSIRSRFGSSNNKINGGSENSILGNSNKSQNSRKAWQNLDKNVDNNSVEITAQRQRAESEGEEDLEAGMEMERPMRIDVTREFGSSGVSRVV</sequence>
<proteinExistence type="inferred from homology"/>
<feature type="transmembrane region" description="Helical" evidence="7">
    <location>
        <begin position="170"/>
        <end position="195"/>
    </location>
</feature>
<evidence type="ECO:0000256" key="3">
    <source>
        <dbReference type="ARBA" id="ARBA00022989"/>
    </source>
</evidence>
<dbReference type="InterPro" id="IPR052337">
    <property type="entry name" value="SAT4-like"/>
</dbReference>
<comment type="caution">
    <text evidence="9">The sequence shown here is derived from an EMBL/GenBank/DDBJ whole genome shotgun (WGS) entry which is preliminary data.</text>
</comment>
<dbReference type="PANTHER" id="PTHR33048">
    <property type="entry name" value="PTH11-LIKE INTEGRAL MEMBRANE PROTEIN (AFU_ORTHOLOGUE AFUA_5G11245)"/>
    <property type="match status" value="1"/>
</dbReference>
<comment type="subcellular location">
    <subcellularLocation>
        <location evidence="1">Membrane</location>
        <topology evidence="1">Multi-pass membrane protein</topology>
    </subcellularLocation>
</comment>
<gene>
    <name evidence="9" type="ORF">ABVK25_011636</name>
</gene>
<accession>A0ABR4ALN6</accession>
<feature type="region of interest" description="Disordered" evidence="6">
    <location>
        <begin position="331"/>
        <end position="378"/>
    </location>
</feature>
<name>A0ABR4ALN6_9LECA</name>
<evidence type="ECO:0000256" key="2">
    <source>
        <dbReference type="ARBA" id="ARBA00022692"/>
    </source>
</evidence>
<evidence type="ECO:0000256" key="5">
    <source>
        <dbReference type="ARBA" id="ARBA00038359"/>
    </source>
</evidence>
<dbReference type="Proteomes" id="UP001590951">
    <property type="component" value="Unassembled WGS sequence"/>
</dbReference>
<evidence type="ECO:0000256" key="7">
    <source>
        <dbReference type="SAM" id="Phobius"/>
    </source>
</evidence>
<dbReference type="InterPro" id="IPR049326">
    <property type="entry name" value="Rhodopsin_dom_fungi"/>
</dbReference>
<keyword evidence="2 7" id="KW-0812">Transmembrane</keyword>
<evidence type="ECO:0000256" key="6">
    <source>
        <dbReference type="SAM" id="MobiDB-lite"/>
    </source>
</evidence>
<reference evidence="9 10" key="1">
    <citation type="submission" date="2024-09" db="EMBL/GenBank/DDBJ databases">
        <title>Rethinking Asexuality: The Enigmatic Case of Functional Sexual Genes in Lepraria (Stereocaulaceae).</title>
        <authorList>
            <person name="Doellman M."/>
            <person name="Sun Y."/>
            <person name="Barcenas-Pena A."/>
            <person name="Lumbsch H.T."/>
            <person name="Grewe F."/>
        </authorList>
    </citation>
    <scope>NUCLEOTIDE SEQUENCE [LARGE SCALE GENOMIC DNA]</scope>
    <source>
        <strain evidence="9 10">Grewe 0041</strain>
    </source>
</reference>
<evidence type="ECO:0000256" key="1">
    <source>
        <dbReference type="ARBA" id="ARBA00004141"/>
    </source>
</evidence>
<feature type="transmembrane region" description="Helical" evidence="7">
    <location>
        <begin position="51"/>
        <end position="75"/>
    </location>
</feature>